<feature type="chain" id="PRO_5025604480" description="DUF1996 domain-containing protein" evidence="1">
    <location>
        <begin position="23"/>
        <end position="341"/>
    </location>
</feature>
<evidence type="ECO:0000259" key="2">
    <source>
        <dbReference type="Pfam" id="PF09362"/>
    </source>
</evidence>
<protein>
    <recommendedName>
        <fullName evidence="2">DUF1996 domain-containing protein</fullName>
    </recommendedName>
</protein>
<evidence type="ECO:0000313" key="4">
    <source>
        <dbReference type="Proteomes" id="UP000800035"/>
    </source>
</evidence>
<evidence type="ECO:0000256" key="1">
    <source>
        <dbReference type="SAM" id="SignalP"/>
    </source>
</evidence>
<dbReference type="AlphaFoldDB" id="A0A6A5TZZ9"/>
<feature type="signal peptide" evidence="1">
    <location>
        <begin position="1"/>
        <end position="22"/>
    </location>
</feature>
<dbReference type="PANTHER" id="PTHR43662">
    <property type="match status" value="1"/>
</dbReference>
<dbReference type="InterPro" id="IPR018535">
    <property type="entry name" value="DUF1996"/>
</dbReference>
<keyword evidence="4" id="KW-1185">Reference proteome</keyword>
<dbReference type="Proteomes" id="UP000800035">
    <property type="component" value="Unassembled WGS sequence"/>
</dbReference>
<reference evidence="3" key="1">
    <citation type="journal article" date="2020" name="Stud. Mycol.">
        <title>101 Dothideomycetes genomes: a test case for predicting lifestyles and emergence of pathogens.</title>
        <authorList>
            <person name="Haridas S."/>
            <person name="Albert R."/>
            <person name="Binder M."/>
            <person name="Bloem J."/>
            <person name="Labutti K."/>
            <person name="Salamov A."/>
            <person name="Andreopoulos B."/>
            <person name="Baker S."/>
            <person name="Barry K."/>
            <person name="Bills G."/>
            <person name="Bluhm B."/>
            <person name="Cannon C."/>
            <person name="Castanera R."/>
            <person name="Culley D."/>
            <person name="Daum C."/>
            <person name="Ezra D."/>
            <person name="Gonzalez J."/>
            <person name="Henrissat B."/>
            <person name="Kuo A."/>
            <person name="Liang C."/>
            <person name="Lipzen A."/>
            <person name="Lutzoni F."/>
            <person name="Magnuson J."/>
            <person name="Mondo S."/>
            <person name="Nolan M."/>
            <person name="Ohm R."/>
            <person name="Pangilinan J."/>
            <person name="Park H.-J."/>
            <person name="Ramirez L."/>
            <person name="Alfaro M."/>
            <person name="Sun H."/>
            <person name="Tritt A."/>
            <person name="Yoshinaga Y."/>
            <person name="Zwiers L.-H."/>
            <person name="Turgeon B."/>
            <person name="Goodwin S."/>
            <person name="Spatafora J."/>
            <person name="Crous P."/>
            <person name="Grigoriev I."/>
        </authorList>
    </citation>
    <scope>NUCLEOTIDE SEQUENCE</scope>
    <source>
        <strain evidence="3">CBS 675.92</strain>
    </source>
</reference>
<name>A0A6A5TZZ9_9PLEO</name>
<evidence type="ECO:0000313" key="3">
    <source>
        <dbReference type="EMBL" id="KAF1958473.1"/>
    </source>
</evidence>
<dbReference type="PANTHER" id="PTHR43662:SF13">
    <property type="entry name" value="DUF1996 DOMAIN-CONTAINING PROTEIN"/>
    <property type="match status" value="1"/>
</dbReference>
<proteinExistence type="predicted"/>
<accession>A0A6A5TZZ9</accession>
<feature type="domain" description="DUF1996" evidence="2">
    <location>
        <begin position="37"/>
        <end position="287"/>
    </location>
</feature>
<organism evidence="3 4">
    <name type="scientific">Byssothecium circinans</name>
    <dbReference type="NCBI Taxonomy" id="147558"/>
    <lineage>
        <taxon>Eukaryota</taxon>
        <taxon>Fungi</taxon>
        <taxon>Dikarya</taxon>
        <taxon>Ascomycota</taxon>
        <taxon>Pezizomycotina</taxon>
        <taxon>Dothideomycetes</taxon>
        <taxon>Pleosporomycetidae</taxon>
        <taxon>Pleosporales</taxon>
        <taxon>Massarineae</taxon>
        <taxon>Massarinaceae</taxon>
        <taxon>Byssothecium</taxon>
    </lineage>
</organism>
<keyword evidence="1" id="KW-0732">Signal</keyword>
<dbReference type="Pfam" id="PF09362">
    <property type="entry name" value="DUF1996"/>
    <property type="match status" value="1"/>
</dbReference>
<dbReference type="OrthoDB" id="74764at2759"/>
<gene>
    <name evidence="3" type="ORF">CC80DRAFT_524567</name>
</gene>
<sequence>MKGTTFAAVFGVLAPLFAPSSALLRFGCARLTVQRLDPLVNNGQRPSPHLHQIIGGNSFNISMDVASHDLVKESTCTSCQFTEDFSNYWTAVLFFKAKNGTYKRVPQRAQGGMEGTQGGMVVYYMSDALFDTAQKSKVTAFKPGFRMLVGNVNYATREQARDFRQLTYICMQNEGTRAPETLEFPTKPCPSGIMINHRFPTCWDGVNLDSPNHQDHVAYPQSGTFESGGPCPSTHPVRLPQLLLETVWDTKAFNNKADWPADGSQPFVWSSGDKTGYATHADYLFGWKDDSLQKHLDGHTYVSAPTLKTQAIAQQNKCTVKDMVGEDIDSWLTKLPGDIVV</sequence>
<dbReference type="EMBL" id="ML976987">
    <property type="protein sequence ID" value="KAF1958473.1"/>
    <property type="molecule type" value="Genomic_DNA"/>
</dbReference>